<evidence type="ECO:0000256" key="2">
    <source>
        <dbReference type="ARBA" id="ARBA00022553"/>
    </source>
</evidence>
<proteinExistence type="predicted"/>
<keyword evidence="1" id="KW-1017">Isopeptide bond</keyword>
<evidence type="ECO:0000256" key="3">
    <source>
        <dbReference type="ARBA" id="ARBA00022843"/>
    </source>
</evidence>
<comment type="caution">
    <text evidence="6">The sequence shown here is derived from an EMBL/GenBank/DDBJ whole genome shotgun (WGS) entry which is preliminary data.</text>
</comment>
<organism evidence="6 7">
    <name type="scientific">Porites lobata</name>
    <dbReference type="NCBI Taxonomy" id="104759"/>
    <lineage>
        <taxon>Eukaryota</taxon>
        <taxon>Metazoa</taxon>
        <taxon>Cnidaria</taxon>
        <taxon>Anthozoa</taxon>
        <taxon>Hexacorallia</taxon>
        <taxon>Scleractinia</taxon>
        <taxon>Fungiina</taxon>
        <taxon>Poritidae</taxon>
        <taxon>Porites</taxon>
    </lineage>
</organism>
<protein>
    <recommendedName>
        <fullName evidence="5">ZMYM2-like/QRICH1 C-terminal domain-containing protein</fullName>
    </recommendedName>
</protein>
<dbReference type="PANTHER" id="PTHR21446:SF12">
    <property type="entry name" value="POTASSIUM CHANNEL TETRAMERIZATION DOMAIN CONTAINING 1"/>
    <property type="match status" value="1"/>
</dbReference>
<reference evidence="6 7" key="1">
    <citation type="submission" date="2022-05" db="EMBL/GenBank/DDBJ databases">
        <authorList>
            <consortium name="Genoscope - CEA"/>
            <person name="William W."/>
        </authorList>
    </citation>
    <scope>NUCLEOTIDE SEQUENCE [LARGE SCALE GENOMIC DNA]</scope>
</reference>
<feature type="compositionally biased region" description="Basic and acidic residues" evidence="4">
    <location>
        <begin position="72"/>
        <end position="117"/>
    </location>
</feature>
<feature type="region of interest" description="Disordered" evidence="4">
    <location>
        <begin position="72"/>
        <end position="128"/>
    </location>
</feature>
<name>A0ABN8P754_9CNID</name>
<sequence length="357" mass="40731">MACRFIEADDELIELLKCESENKNTKRSTGYWKGIFEKWAKTRGKEQQLESYDIPELNEALSQFYAELRKENGQDYEPDSLKESVGREGEKAARTRDGKTTQQSKKPDEGRRGDTMAKRPVRQPNPSLFDKHNVVAANNAFWFTWSTRAPRHDGRRFSIEKDDDGVEFITFSEGPTKTRQGGLRVKPRLATPKMFATGEKRCPVALFKQYLEKRPEEMKKTGPFYLAVIDKPQTSAVWYKKTPMGKNTVNNIMKTMKEDSPLKDVCPEKKLTNHSARKTVVKKLKSSGIPKCEIKNITVLHPLSSVQTQSRSASSHVYNFSHCNVTLNVAGNHSLQSSLSQSKRAYKRIMLRDSDSD</sequence>
<dbReference type="Pfam" id="PF12012">
    <property type="entry name" value="DUF3504"/>
    <property type="match status" value="1"/>
</dbReference>
<dbReference type="Gene3D" id="1.10.443.10">
    <property type="entry name" value="Intergrase catalytic core"/>
    <property type="match status" value="1"/>
</dbReference>
<dbReference type="Proteomes" id="UP001159405">
    <property type="component" value="Unassembled WGS sequence"/>
</dbReference>
<keyword evidence="3" id="KW-0832">Ubl conjugation</keyword>
<evidence type="ECO:0000313" key="6">
    <source>
        <dbReference type="EMBL" id="CAH3135561.1"/>
    </source>
</evidence>
<evidence type="ECO:0000313" key="7">
    <source>
        <dbReference type="Proteomes" id="UP001159405"/>
    </source>
</evidence>
<keyword evidence="2" id="KW-0597">Phosphoprotein</keyword>
<evidence type="ECO:0000256" key="4">
    <source>
        <dbReference type="SAM" id="MobiDB-lite"/>
    </source>
</evidence>
<dbReference type="PANTHER" id="PTHR21446">
    <property type="entry name" value="DUF3504 DOMAIN-CONTAINING PROTEIN"/>
    <property type="match status" value="1"/>
</dbReference>
<keyword evidence="7" id="KW-1185">Reference proteome</keyword>
<gene>
    <name evidence="6" type="ORF">PLOB_00037967</name>
</gene>
<dbReference type="InterPro" id="IPR021893">
    <property type="entry name" value="ZMYM2-like_C"/>
</dbReference>
<evidence type="ECO:0000259" key="5">
    <source>
        <dbReference type="Pfam" id="PF12012"/>
    </source>
</evidence>
<dbReference type="InterPro" id="IPR013762">
    <property type="entry name" value="Integrase-like_cat_sf"/>
</dbReference>
<dbReference type="InterPro" id="IPR052787">
    <property type="entry name" value="MAVS"/>
</dbReference>
<dbReference type="EMBL" id="CALNXK010000056">
    <property type="protein sequence ID" value="CAH3135561.1"/>
    <property type="molecule type" value="Genomic_DNA"/>
</dbReference>
<accession>A0ABN8P754</accession>
<evidence type="ECO:0000256" key="1">
    <source>
        <dbReference type="ARBA" id="ARBA00022499"/>
    </source>
</evidence>
<feature type="domain" description="ZMYM2-like/QRICH1 C-terminal" evidence="5">
    <location>
        <begin position="197"/>
        <end position="255"/>
    </location>
</feature>